<evidence type="ECO:0000313" key="5">
    <source>
        <dbReference type="EMBL" id="XAY03594.1"/>
    </source>
</evidence>
<dbReference type="AlphaFoldDB" id="A0AAU7APV1"/>
<evidence type="ECO:0000256" key="3">
    <source>
        <dbReference type="SAM" id="MobiDB-lite"/>
    </source>
</evidence>
<dbReference type="Pfam" id="PF00440">
    <property type="entry name" value="TetR_N"/>
    <property type="match status" value="1"/>
</dbReference>
<dbReference type="PROSITE" id="PS50977">
    <property type="entry name" value="HTH_TETR_2"/>
    <property type="match status" value="1"/>
</dbReference>
<dbReference type="InterPro" id="IPR050109">
    <property type="entry name" value="HTH-type_TetR-like_transc_reg"/>
</dbReference>
<gene>
    <name evidence="5" type="ORF">DSM112329_00414</name>
</gene>
<dbReference type="SUPFAM" id="SSF48498">
    <property type="entry name" value="Tetracyclin repressor-like, C-terminal domain"/>
    <property type="match status" value="1"/>
</dbReference>
<dbReference type="InterPro" id="IPR036271">
    <property type="entry name" value="Tet_transcr_reg_TetR-rel_C_sf"/>
</dbReference>
<dbReference type="PRINTS" id="PR00455">
    <property type="entry name" value="HTHTETR"/>
</dbReference>
<dbReference type="SUPFAM" id="SSF46689">
    <property type="entry name" value="Homeodomain-like"/>
    <property type="match status" value="1"/>
</dbReference>
<protein>
    <recommendedName>
        <fullName evidence="4">HTH tetR-type domain-containing protein</fullName>
    </recommendedName>
</protein>
<feature type="region of interest" description="Disordered" evidence="3">
    <location>
        <begin position="1"/>
        <end position="22"/>
    </location>
</feature>
<sequence length="221" mass="24023">MADSRRMAGESGTEPRRQQRGVERREAIVEATLSILEAEGLEGVTHRRVADAAGVPLAATTYYFSSKDDLMQAAMAALIDREAAIFGAIATGVTTAGAMSINEGVEALIAYQRYLLREKRMAQFAEFELFLRMARTTPDDDTHRGWPQAFREVAEVALERLGAAEPRREAHALVALIHGLVLHALTAQDPDAFADDVMAPVLRAWFAQVVGATDVVASKAD</sequence>
<dbReference type="KEGG" id="parq:DSM112329_00414"/>
<feature type="DNA-binding region" description="H-T-H motif" evidence="2">
    <location>
        <begin position="45"/>
        <end position="64"/>
    </location>
</feature>
<reference evidence="5" key="1">
    <citation type="submission" date="2022-12" db="EMBL/GenBank/DDBJ databases">
        <title>Paraconexibacter alkalitolerans sp. nov. and Baekduia alba sp. nov., isolated from soil and emended description of the genera Paraconexibacter (Chun et al., 2020) and Baekduia (An et al., 2020).</title>
        <authorList>
            <person name="Vieira S."/>
            <person name="Huber K.J."/>
            <person name="Geppert A."/>
            <person name="Wolf J."/>
            <person name="Neumann-Schaal M."/>
            <person name="Muesken M."/>
            <person name="Overmann J."/>
        </authorList>
    </citation>
    <scope>NUCLEOTIDE SEQUENCE</scope>
    <source>
        <strain evidence="5">AEG42_29</strain>
    </source>
</reference>
<dbReference type="Pfam" id="PF17940">
    <property type="entry name" value="TetR_C_31"/>
    <property type="match status" value="1"/>
</dbReference>
<dbReference type="InterPro" id="IPR009057">
    <property type="entry name" value="Homeodomain-like_sf"/>
</dbReference>
<evidence type="ECO:0000256" key="1">
    <source>
        <dbReference type="ARBA" id="ARBA00023125"/>
    </source>
</evidence>
<dbReference type="InterPro" id="IPR041583">
    <property type="entry name" value="TetR_C_31"/>
</dbReference>
<feature type="domain" description="HTH tetR-type" evidence="4">
    <location>
        <begin position="22"/>
        <end position="82"/>
    </location>
</feature>
<accession>A0AAU7APV1</accession>
<dbReference type="GO" id="GO:0003700">
    <property type="term" value="F:DNA-binding transcription factor activity"/>
    <property type="evidence" value="ECO:0007669"/>
    <property type="project" value="TreeGrafter"/>
</dbReference>
<proteinExistence type="predicted"/>
<name>A0AAU7APV1_9ACTN</name>
<dbReference type="GO" id="GO:0000976">
    <property type="term" value="F:transcription cis-regulatory region binding"/>
    <property type="evidence" value="ECO:0007669"/>
    <property type="project" value="TreeGrafter"/>
</dbReference>
<keyword evidence="1 2" id="KW-0238">DNA-binding</keyword>
<organism evidence="5">
    <name type="scientific">Paraconexibacter sp. AEG42_29</name>
    <dbReference type="NCBI Taxonomy" id="2997339"/>
    <lineage>
        <taxon>Bacteria</taxon>
        <taxon>Bacillati</taxon>
        <taxon>Actinomycetota</taxon>
        <taxon>Thermoleophilia</taxon>
        <taxon>Solirubrobacterales</taxon>
        <taxon>Paraconexibacteraceae</taxon>
        <taxon>Paraconexibacter</taxon>
    </lineage>
</organism>
<dbReference type="InterPro" id="IPR001647">
    <property type="entry name" value="HTH_TetR"/>
</dbReference>
<dbReference type="PANTHER" id="PTHR30055">
    <property type="entry name" value="HTH-TYPE TRANSCRIPTIONAL REGULATOR RUTR"/>
    <property type="match status" value="1"/>
</dbReference>
<dbReference type="EMBL" id="CP114014">
    <property type="protein sequence ID" value="XAY03594.1"/>
    <property type="molecule type" value="Genomic_DNA"/>
</dbReference>
<dbReference type="Gene3D" id="1.10.357.10">
    <property type="entry name" value="Tetracycline Repressor, domain 2"/>
    <property type="match status" value="1"/>
</dbReference>
<evidence type="ECO:0000256" key="2">
    <source>
        <dbReference type="PROSITE-ProRule" id="PRU00335"/>
    </source>
</evidence>
<evidence type="ECO:0000259" key="4">
    <source>
        <dbReference type="PROSITE" id="PS50977"/>
    </source>
</evidence>
<dbReference type="PANTHER" id="PTHR30055:SF231">
    <property type="entry name" value="TRANSCRIPTIONAL REGULATORY PROTEIN (PROBABLY DEOR-FAMILY)-RELATED"/>
    <property type="match status" value="1"/>
</dbReference>